<dbReference type="Proteomes" id="UP000784294">
    <property type="component" value="Unassembled WGS sequence"/>
</dbReference>
<organism evidence="1 2">
    <name type="scientific">Protopolystoma xenopodis</name>
    <dbReference type="NCBI Taxonomy" id="117903"/>
    <lineage>
        <taxon>Eukaryota</taxon>
        <taxon>Metazoa</taxon>
        <taxon>Spiralia</taxon>
        <taxon>Lophotrochozoa</taxon>
        <taxon>Platyhelminthes</taxon>
        <taxon>Monogenea</taxon>
        <taxon>Polyopisthocotylea</taxon>
        <taxon>Polystomatidea</taxon>
        <taxon>Polystomatidae</taxon>
        <taxon>Protopolystoma</taxon>
    </lineage>
</organism>
<gene>
    <name evidence="1" type="ORF">PXEA_LOCUS30505</name>
</gene>
<evidence type="ECO:0000313" key="2">
    <source>
        <dbReference type="Proteomes" id="UP000784294"/>
    </source>
</evidence>
<dbReference type="EMBL" id="CAAALY010253900">
    <property type="protein sequence ID" value="VEL37065.1"/>
    <property type="molecule type" value="Genomic_DNA"/>
</dbReference>
<comment type="caution">
    <text evidence="1">The sequence shown here is derived from an EMBL/GenBank/DDBJ whole genome shotgun (WGS) entry which is preliminary data.</text>
</comment>
<dbReference type="AlphaFoldDB" id="A0A3S5C5P4"/>
<reference evidence="1" key="1">
    <citation type="submission" date="2018-11" db="EMBL/GenBank/DDBJ databases">
        <authorList>
            <consortium name="Pathogen Informatics"/>
        </authorList>
    </citation>
    <scope>NUCLEOTIDE SEQUENCE</scope>
</reference>
<sequence>MLSQASSSIQLCLSINQNPTADKRMLNSSLSLTNMTPSGSSKRLVRFSHLPTRRYIHLLNTVHHRSSLFRPGGRHGSNRVMDRLPCKEIIKEASALPHATGSHLPTVANRGCLEILRLSEHLCAICGVTSARAKGVT</sequence>
<evidence type="ECO:0000313" key="1">
    <source>
        <dbReference type="EMBL" id="VEL37065.1"/>
    </source>
</evidence>
<protein>
    <submittedName>
        <fullName evidence="1">Uncharacterized protein</fullName>
    </submittedName>
</protein>
<keyword evidence="2" id="KW-1185">Reference proteome</keyword>
<accession>A0A3S5C5P4</accession>
<proteinExistence type="predicted"/>
<name>A0A3S5C5P4_9PLAT</name>